<gene>
    <name evidence="1" type="ORF">PX52LOC_01818</name>
</gene>
<dbReference type="Proteomes" id="UP000324974">
    <property type="component" value="Chromosome"/>
</dbReference>
<dbReference type="AlphaFoldDB" id="A0A5C1A9L6"/>
<accession>A0A5C1A9L6</accession>
<protein>
    <submittedName>
        <fullName evidence="1">Uncharacterized protein</fullName>
    </submittedName>
</protein>
<sequence>MTFDPTSYGPAVAAILGDGARLMPLGPGTPNEAVRAKLAAVELPNACHAGLWLYHDFLDDSHTISQDISTSTGSFWHAVMHRREPDAFNSKYWWRKVGSHPVLKQLVEQAPSVGYDYTTPQDFVDFCERVRGTGTPGEDIAKRVQLLEWQLLFDHGFRAAGG</sequence>
<dbReference type="EMBL" id="CP042425">
    <property type="protein sequence ID" value="QEL14917.1"/>
    <property type="molecule type" value="Genomic_DNA"/>
</dbReference>
<reference evidence="2" key="1">
    <citation type="submission" date="2019-08" db="EMBL/GenBank/DDBJ databases">
        <title>Limnoglobus roseus gen. nov., sp. nov., a novel freshwater planctomycete with a giant genome from the family Gemmataceae.</title>
        <authorList>
            <person name="Kulichevskaya I.S."/>
            <person name="Naumoff D.G."/>
            <person name="Miroshnikov K."/>
            <person name="Ivanova A."/>
            <person name="Philippov D.A."/>
            <person name="Hakobyan A."/>
            <person name="Rijpstra I.C."/>
            <person name="Sinninghe Damste J.S."/>
            <person name="Liesack W."/>
            <person name="Dedysh S.N."/>
        </authorList>
    </citation>
    <scope>NUCLEOTIDE SEQUENCE [LARGE SCALE GENOMIC DNA]</scope>
    <source>
        <strain evidence="2">PX52</strain>
    </source>
</reference>
<evidence type="ECO:0000313" key="2">
    <source>
        <dbReference type="Proteomes" id="UP000324974"/>
    </source>
</evidence>
<evidence type="ECO:0000313" key="1">
    <source>
        <dbReference type="EMBL" id="QEL14917.1"/>
    </source>
</evidence>
<name>A0A5C1A9L6_9BACT</name>
<proteinExistence type="predicted"/>
<dbReference type="KEGG" id="lrs:PX52LOC_01818"/>
<keyword evidence="2" id="KW-1185">Reference proteome</keyword>
<dbReference type="RefSeq" id="WP_246173679.1">
    <property type="nucleotide sequence ID" value="NZ_CP042425.1"/>
</dbReference>
<organism evidence="1 2">
    <name type="scientific">Limnoglobus roseus</name>
    <dbReference type="NCBI Taxonomy" id="2598579"/>
    <lineage>
        <taxon>Bacteria</taxon>
        <taxon>Pseudomonadati</taxon>
        <taxon>Planctomycetota</taxon>
        <taxon>Planctomycetia</taxon>
        <taxon>Gemmatales</taxon>
        <taxon>Gemmataceae</taxon>
        <taxon>Limnoglobus</taxon>
    </lineage>
</organism>